<evidence type="ECO:0000313" key="8">
    <source>
        <dbReference type="EMBL" id="TCD01754.1"/>
    </source>
</evidence>
<dbReference type="Gene3D" id="2.10.70.100">
    <property type="match status" value="1"/>
</dbReference>
<dbReference type="InterPro" id="IPR013655">
    <property type="entry name" value="PAS_fold_3"/>
</dbReference>
<dbReference type="RefSeq" id="WP_131596554.1">
    <property type="nucleotide sequence ID" value="NZ_SJSL01000002.1"/>
</dbReference>
<dbReference type="PANTHER" id="PTHR43304:SF1">
    <property type="entry name" value="PAC DOMAIN-CONTAINING PROTEIN"/>
    <property type="match status" value="1"/>
</dbReference>
<keyword evidence="5" id="KW-0418">Kinase</keyword>
<dbReference type="Pfam" id="PF08447">
    <property type="entry name" value="PAS_3"/>
    <property type="match status" value="1"/>
</dbReference>
<evidence type="ECO:0000256" key="3">
    <source>
        <dbReference type="ARBA" id="ARBA00022553"/>
    </source>
</evidence>
<protein>
    <recommendedName>
        <fullName evidence="2">histidine kinase</fullName>
        <ecNumber evidence="2">2.7.13.3</ecNumber>
    </recommendedName>
</protein>
<dbReference type="Proteomes" id="UP000293347">
    <property type="component" value="Unassembled WGS sequence"/>
</dbReference>
<keyword evidence="9" id="KW-1185">Reference proteome</keyword>
<dbReference type="PROSITE" id="PS50112">
    <property type="entry name" value="PAS"/>
    <property type="match status" value="1"/>
</dbReference>
<dbReference type="SMART" id="SM00065">
    <property type="entry name" value="GAF"/>
    <property type="match status" value="1"/>
</dbReference>
<proteinExistence type="predicted"/>
<dbReference type="EMBL" id="SJSL01000002">
    <property type="protein sequence ID" value="TCD01754.1"/>
    <property type="molecule type" value="Genomic_DNA"/>
</dbReference>
<comment type="caution">
    <text evidence="8">The sequence shown here is derived from an EMBL/GenBank/DDBJ whole genome shotgun (WGS) entry which is preliminary data.</text>
</comment>
<organism evidence="8 9">
    <name type="scientific">Pedobacter psychroterrae</name>
    <dbReference type="NCBI Taxonomy" id="2530453"/>
    <lineage>
        <taxon>Bacteria</taxon>
        <taxon>Pseudomonadati</taxon>
        <taxon>Bacteroidota</taxon>
        <taxon>Sphingobacteriia</taxon>
        <taxon>Sphingobacteriales</taxon>
        <taxon>Sphingobacteriaceae</taxon>
        <taxon>Pedobacter</taxon>
    </lineage>
</organism>
<dbReference type="PROSITE" id="PS50113">
    <property type="entry name" value="PAC"/>
    <property type="match status" value="1"/>
</dbReference>
<dbReference type="PANTHER" id="PTHR43304">
    <property type="entry name" value="PHYTOCHROME-LIKE PROTEIN CPH1"/>
    <property type="match status" value="1"/>
</dbReference>
<dbReference type="Pfam" id="PF13426">
    <property type="entry name" value="PAS_9"/>
    <property type="match status" value="1"/>
</dbReference>
<dbReference type="NCBIfam" id="TIGR00229">
    <property type="entry name" value="sensory_box"/>
    <property type="match status" value="1"/>
</dbReference>
<dbReference type="InterPro" id="IPR035965">
    <property type="entry name" value="PAS-like_dom_sf"/>
</dbReference>
<keyword evidence="3" id="KW-0597">Phosphoprotein</keyword>
<dbReference type="GO" id="GO:0000155">
    <property type="term" value="F:phosphorelay sensor kinase activity"/>
    <property type="evidence" value="ECO:0007669"/>
    <property type="project" value="InterPro"/>
</dbReference>
<name>A0A4R0NRP8_9SPHI</name>
<dbReference type="InterPro" id="IPR029016">
    <property type="entry name" value="GAF-like_dom_sf"/>
</dbReference>
<dbReference type="OrthoDB" id="6231665at2"/>
<dbReference type="InterPro" id="IPR052162">
    <property type="entry name" value="Sensor_kinase/Photoreceptor"/>
</dbReference>
<evidence type="ECO:0000256" key="2">
    <source>
        <dbReference type="ARBA" id="ARBA00012438"/>
    </source>
</evidence>
<evidence type="ECO:0000256" key="5">
    <source>
        <dbReference type="ARBA" id="ARBA00022777"/>
    </source>
</evidence>
<dbReference type="SMART" id="SM00091">
    <property type="entry name" value="PAS"/>
    <property type="match status" value="2"/>
</dbReference>
<keyword evidence="4" id="KW-0808">Transferase</keyword>
<feature type="domain" description="PAC" evidence="7">
    <location>
        <begin position="393"/>
        <end position="445"/>
    </location>
</feature>
<gene>
    <name evidence="8" type="ORF">EZ437_13645</name>
</gene>
<evidence type="ECO:0000256" key="1">
    <source>
        <dbReference type="ARBA" id="ARBA00000085"/>
    </source>
</evidence>
<dbReference type="InterPro" id="IPR000700">
    <property type="entry name" value="PAS-assoc_C"/>
</dbReference>
<evidence type="ECO:0000259" key="7">
    <source>
        <dbReference type="PROSITE" id="PS50113"/>
    </source>
</evidence>
<dbReference type="EC" id="2.7.13.3" evidence="2"/>
<dbReference type="InterPro" id="IPR003018">
    <property type="entry name" value="GAF"/>
</dbReference>
<dbReference type="InterPro" id="IPR003661">
    <property type="entry name" value="HisK_dim/P_dom"/>
</dbReference>
<accession>A0A4R0NRP8</accession>
<sequence>MTLSGVKSVLRMSPKATIILIPDYPRFTIADVNVAFLEIFNRKPTELIENGFFEVFGRNLEDGDTKSISELFDHVLTLKTAGGARVNRSKFGLIDQDSAYTYYTDIEVFPVLDENNEVAYIIQMLTDIMLPVLPLEFTVDINSRRTTELERLEKTVFELNSKREYAIQDVLSCYVNGIEALFPHAICSILQIKNERLYNLSSPTLQDFYVNALEGLEIGDDVGSCGTSAYLKQIIIVEDIDKDRRWVKYKELASKAGFKACWSHPIIDSEGGVMATFAIYYRQPKRPDTEELKIIERAVSLLKVILENKKNLEILKETTLLMTQGQELAHFGNWSWDIKNNIVHWSDSLFAIYGLDKSSFKATFEGYLELLHHEEKERVQKIIQNVLSTRNDVEFEERIVRPNGEIRYLKSWGKLKIDDRGIPEKMIGACLDITESKKIQEELLASETRLRSVEWAQSHLVRGPLTRIMGITELLFDKDTNDTSRSQLLIYLDSSARELDKVIKDIVNKSY</sequence>
<evidence type="ECO:0000256" key="4">
    <source>
        <dbReference type="ARBA" id="ARBA00022679"/>
    </source>
</evidence>
<dbReference type="SUPFAM" id="SSF55781">
    <property type="entry name" value="GAF domain-like"/>
    <property type="match status" value="1"/>
</dbReference>
<dbReference type="CDD" id="cd00130">
    <property type="entry name" value="PAS"/>
    <property type="match status" value="1"/>
</dbReference>
<dbReference type="CDD" id="cd00082">
    <property type="entry name" value="HisKA"/>
    <property type="match status" value="1"/>
</dbReference>
<dbReference type="Gene3D" id="3.30.450.40">
    <property type="match status" value="1"/>
</dbReference>
<dbReference type="InterPro" id="IPR000014">
    <property type="entry name" value="PAS"/>
</dbReference>
<evidence type="ECO:0000259" key="6">
    <source>
        <dbReference type="PROSITE" id="PS50112"/>
    </source>
</evidence>
<dbReference type="SUPFAM" id="SSF55785">
    <property type="entry name" value="PYP-like sensor domain (PAS domain)"/>
    <property type="match status" value="1"/>
</dbReference>
<comment type="catalytic activity">
    <reaction evidence="1">
        <text>ATP + protein L-histidine = ADP + protein N-phospho-L-histidine.</text>
        <dbReference type="EC" id="2.7.13.3"/>
    </reaction>
</comment>
<feature type="domain" description="PAS" evidence="6">
    <location>
        <begin position="337"/>
        <end position="390"/>
    </location>
</feature>
<reference evidence="8 9" key="1">
    <citation type="submission" date="2019-02" db="EMBL/GenBank/DDBJ databases">
        <title>Pedobacter sp. RP-1-14 sp. nov., isolated from Arctic soil.</title>
        <authorList>
            <person name="Dahal R.H."/>
        </authorList>
    </citation>
    <scope>NUCLEOTIDE SEQUENCE [LARGE SCALE GENOMIC DNA]</scope>
    <source>
        <strain evidence="8 9">RP-1-14</strain>
    </source>
</reference>
<evidence type="ECO:0000313" key="9">
    <source>
        <dbReference type="Proteomes" id="UP000293347"/>
    </source>
</evidence>
<dbReference type="AlphaFoldDB" id="A0A4R0NRP8"/>
<dbReference type="Gene3D" id="3.30.450.20">
    <property type="entry name" value="PAS domain"/>
    <property type="match status" value="2"/>
</dbReference>
<dbReference type="Pfam" id="PF01590">
    <property type="entry name" value="GAF"/>
    <property type="match status" value="1"/>
</dbReference>